<keyword evidence="2" id="KW-1185">Reference proteome</keyword>
<protein>
    <submittedName>
        <fullName evidence="1">Uncharacterized protein</fullName>
    </submittedName>
</protein>
<evidence type="ECO:0000313" key="1">
    <source>
        <dbReference type="EMBL" id="MFD2547684.1"/>
    </source>
</evidence>
<dbReference type="EMBL" id="JBHULR010000003">
    <property type="protein sequence ID" value="MFD2547684.1"/>
    <property type="molecule type" value="Genomic_DNA"/>
</dbReference>
<organism evidence="1 2">
    <name type="scientific">Sphingobacterium suaedae</name>
    <dbReference type="NCBI Taxonomy" id="1686402"/>
    <lineage>
        <taxon>Bacteria</taxon>
        <taxon>Pseudomonadati</taxon>
        <taxon>Bacteroidota</taxon>
        <taxon>Sphingobacteriia</taxon>
        <taxon>Sphingobacteriales</taxon>
        <taxon>Sphingobacteriaceae</taxon>
        <taxon>Sphingobacterium</taxon>
    </lineage>
</organism>
<name>A0ABW5KGE8_9SPHI</name>
<comment type="caution">
    <text evidence="1">The sequence shown here is derived from an EMBL/GenBank/DDBJ whole genome shotgun (WGS) entry which is preliminary data.</text>
</comment>
<proteinExistence type="predicted"/>
<dbReference type="Proteomes" id="UP001597545">
    <property type="component" value="Unassembled WGS sequence"/>
</dbReference>
<accession>A0ABW5KGE8</accession>
<gene>
    <name evidence="1" type="ORF">ACFSR5_08510</name>
</gene>
<reference evidence="2" key="1">
    <citation type="journal article" date="2019" name="Int. J. Syst. Evol. Microbiol.">
        <title>The Global Catalogue of Microorganisms (GCM) 10K type strain sequencing project: providing services to taxonomists for standard genome sequencing and annotation.</title>
        <authorList>
            <consortium name="The Broad Institute Genomics Platform"/>
            <consortium name="The Broad Institute Genome Sequencing Center for Infectious Disease"/>
            <person name="Wu L."/>
            <person name="Ma J."/>
        </authorList>
    </citation>
    <scope>NUCLEOTIDE SEQUENCE [LARGE SCALE GENOMIC DNA]</scope>
    <source>
        <strain evidence="2">KCTC 42662</strain>
    </source>
</reference>
<evidence type="ECO:0000313" key="2">
    <source>
        <dbReference type="Proteomes" id="UP001597545"/>
    </source>
</evidence>
<dbReference type="RefSeq" id="WP_380902674.1">
    <property type="nucleotide sequence ID" value="NZ_JBHUEG010000007.1"/>
</dbReference>
<sequence length="170" mass="19841">MPVNFNDTPSQDLGLFFKKGGLYGELLKLPKPKERYSYDWKDEHGKEYDTFSPTVYESLQYNIPCYLVANDVDDLQAKRTAILELISAPAGFDFYSNTLGRGFKLRYIDSPSFRTMNPIWSKGKLYCEFTLVFENNFDPTITQFALADEYNFIVTENDEQIIVEDYKQHF</sequence>